<feature type="domain" description="DinB-like" evidence="2">
    <location>
        <begin position="20"/>
        <end position="165"/>
    </location>
</feature>
<evidence type="ECO:0000259" key="2">
    <source>
        <dbReference type="Pfam" id="PF12867"/>
    </source>
</evidence>
<dbReference type="InterPro" id="IPR034660">
    <property type="entry name" value="DinB/YfiT-like"/>
</dbReference>
<dbReference type="Pfam" id="PF12867">
    <property type="entry name" value="DinB_2"/>
    <property type="match status" value="1"/>
</dbReference>
<dbReference type="AlphaFoldDB" id="A0A841HZ83"/>
<accession>A0A841HZ83</accession>
<sequence>MDTRFLARFGRTPADALARLEAELDAFEAQARRLEAQGRWTQAPASGGWSPAQIAEHVLKVNVGCSKAVHLLRSGRDLPPLPRVPGSYQDGRRQSPPAMLPGDGQPWASLEAAWQQARTRLHAAVQAEGPWPDDRCIFHPFLEDLNALQWLQMAAYHTAHHRGQLPAD</sequence>
<proteinExistence type="predicted"/>
<feature type="region of interest" description="Disordered" evidence="1">
    <location>
        <begin position="80"/>
        <end position="106"/>
    </location>
</feature>
<organism evidence="3 4">
    <name type="scientific">Deinobacterium chartae</name>
    <dbReference type="NCBI Taxonomy" id="521158"/>
    <lineage>
        <taxon>Bacteria</taxon>
        <taxon>Thermotogati</taxon>
        <taxon>Deinococcota</taxon>
        <taxon>Deinococci</taxon>
        <taxon>Deinococcales</taxon>
        <taxon>Deinococcaceae</taxon>
        <taxon>Deinobacterium</taxon>
    </lineage>
</organism>
<dbReference type="SUPFAM" id="SSF109854">
    <property type="entry name" value="DinB/YfiT-like putative metalloenzymes"/>
    <property type="match status" value="1"/>
</dbReference>
<dbReference type="Gene3D" id="1.20.120.450">
    <property type="entry name" value="dinb family like domain"/>
    <property type="match status" value="1"/>
</dbReference>
<evidence type="ECO:0000313" key="4">
    <source>
        <dbReference type="Proteomes" id="UP000569951"/>
    </source>
</evidence>
<dbReference type="RefSeq" id="WP_183984114.1">
    <property type="nucleotide sequence ID" value="NZ_JACHHG010000002.1"/>
</dbReference>
<evidence type="ECO:0000256" key="1">
    <source>
        <dbReference type="SAM" id="MobiDB-lite"/>
    </source>
</evidence>
<dbReference type="Proteomes" id="UP000569951">
    <property type="component" value="Unassembled WGS sequence"/>
</dbReference>
<dbReference type="EMBL" id="JACHHG010000002">
    <property type="protein sequence ID" value="MBB6097045.1"/>
    <property type="molecule type" value="Genomic_DNA"/>
</dbReference>
<evidence type="ECO:0000313" key="3">
    <source>
        <dbReference type="EMBL" id="MBB6097045.1"/>
    </source>
</evidence>
<reference evidence="3 4" key="1">
    <citation type="submission" date="2020-08" db="EMBL/GenBank/DDBJ databases">
        <title>Genomic Encyclopedia of Type Strains, Phase IV (KMG-IV): sequencing the most valuable type-strain genomes for metagenomic binning, comparative biology and taxonomic classification.</title>
        <authorList>
            <person name="Goeker M."/>
        </authorList>
    </citation>
    <scope>NUCLEOTIDE SEQUENCE [LARGE SCALE GENOMIC DNA]</scope>
    <source>
        <strain evidence="3 4">DSM 21458</strain>
    </source>
</reference>
<comment type="caution">
    <text evidence="3">The sequence shown here is derived from an EMBL/GenBank/DDBJ whole genome shotgun (WGS) entry which is preliminary data.</text>
</comment>
<dbReference type="InterPro" id="IPR024775">
    <property type="entry name" value="DinB-like"/>
</dbReference>
<protein>
    <recommendedName>
        <fullName evidence="2">DinB-like domain-containing protein</fullName>
    </recommendedName>
</protein>
<gene>
    <name evidence="3" type="ORF">HNR42_000459</name>
</gene>
<keyword evidence="4" id="KW-1185">Reference proteome</keyword>
<name>A0A841HZ83_9DEIO</name>